<evidence type="ECO:0000313" key="1">
    <source>
        <dbReference type="Ensembl" id="ENSOMEP00000016674.1"/>
    </source>
</evidence>
<reference evidence="1" key="1">
    <citation type="submission" date="2025-08" db="UniProtKB">
        <authorList>
            <consortium name="Ensembl"/>
        </authorList>
    </citation>
    <scope>IDENTIFICATION</scope>
</reference>
<proteinExistence type="predicted"/>
<dbReference type="Ensembl" id="ENSOMET00000025208.1">
    <property type="protein sequence ID" value="ENSOMEP00000016674.1"/>
    <property type="gene ID" value="ENSOMEG00000018322.1"/>
</dbReference>
<accession>A0A3B3CHW1</accession>
<evidence type="ECO:0000313" key="2">
    <source>
        <dbReference type="Proteomes" id="UP000261560"/>
    </source>
</evidence>
<dbReference type="PaxDb" id="30732-ENSOMEP00000016674"/>
<reference evidence="1" key="2">
    <citation type="submission" date="2025-09" db="UniProtKB">
        <authorList>
            <consortium name="Ensembl"/>
        </authorList>
    </citation>
    <scope>IDENTIFICATION</scope>
</reference>
<protein>
    <submittedName>
        <fullName evidence="1">Uncharacterized protein</fullName>
    </submittedName>
</protein>
<keyword evidence="2" id="KW-1185">Reference proteome</keyword>
<dbReference type="AlphaFoldDB" id="A0A3B3CHW1"/>
<organism evidence="1 2">
    <name type="scientific">Oryzias melastigma</name>
    <name type="common">Marine medaka</name>
    <dbReference type="NCBI Taxonomy" id="30732"/>
    <lineage>
        <taxon>Eukaryota</taxon>
        <taxon>Metazoa</taxon>
        <taxon>Chordata</taxon>
        <taxon>Craniata</taxon>
        <taxon>Vertebrata</taxon>
        <taxon>Euteleostomi</taxon>
        <taxon>Actinopterygii</taxon>
        <taxon>Neopterygii</taxon>
        <taxon>Teleostei</taxon>
        <taxon>Neoteleostei</taxon>
        <taxon>Acanthomorphata</taxon>
        <taxon>Ovalentaria</taxon>
        <taxon>Atherinomorphae</taxon>
        <taxon>Beloniformes</taxon>
        <taxon>Adrianichthyidae</taxon>
        <taxon>Oryziinae</taxon>
        <taxon>Oryzias</taxon>
    </lineage>
</organism>
<sequence>CVKTERSIVKGFDVVDLQRAAFFTQIPNNFGSVPKMVHDVASTIVEDDAPIPFCPDATGHGYMFIVPESARDHNTG</sequence>
<dbReference type="OMA" id="ATGHEFM"/>
<dbReference type="GeneTree" id="ENSGT00940000177951"/>
<dbReference type="Proteomes" id="UP000261560">
    <property type="component" value="Unplaced"/>
</dbReference>
<name>A0A3B3CHW1_ORYME</name>